<keyword evidence="5 8" id="KW-1133">Transmembrane helix</keyword>
<feature type="transmembrane region" description="Helical" evidence="8">
    <location>
        <begin position="126"/>
        <end position="145"/>
    </location>
</feature>
<sequence length="532" mass="58278">MSDTNEKTGVVEVEEPVGVMEVNDRVKNFEEQQHSLSIKEAMVQEWKPLAWCIYMFFICITWGYDGMAGTVVVSIAQFREQFGYPYESDYVVSAKWQLSWSAAIIVGLIVGATATGFAVTRIGRQYTLAIAYLISIAGVFVEFFATDPAMFFGGKLLVSIPMGAYTSLAPAYAAEMSPLVIRGAIIASSNLAIVLGQLLAYCVILGTTNYEGKAGYQILFAGQWIFVGIALILLPFLPESPYWLIANGQDDKARAVIKKLHAPDYDVDGAFEQVQSAVTKDNDTGASQGTMMDCFARSELKRTLVSVCMFAIQTSSGSPWVLGYISYFMQLNGVDSDTSFRATVGITGSQVIGNLLGWYNVERFGRRGTTLYGTAALFVALLVIGIVSVIPDNPSAIWVQVGFMGVWSFIYQATIGSSAWPISSENPNSRLRSPTQALAAVTNGLGSCLWTFVLPYLVNPDEADLGGKIAFIFSGMMLLVIVFIYYMIPETKGRTYAEVDYLWKSGIPIRKWAKTQVVLVSDGRHSNDSKEE</sequence>
<feature type="transmembrane region" description="Helical" evidence="8">
    <location>
        <begin position="437"/>
        <end position="457"/>
    </location>
</feature>
<keyword evidence="11" id="KW-1185">Reference proteome</keyword>
<organism evidence="10 11">
    <name type="scientific">Ophiostoma piceae (strain UAMH 11346)</name>
    <name type="common">Sap stain fungus</name>
    <dbReference type="NCBI Taxonomy" id="1262450"/>
    <lineage>
        <taxon>Eukaryota</taxon>
        <taxon>Fungi</taxon>
        <taxon>Dikarya</taxon>
        <taxon>Ascomycota</taxon>
        <taxon>Pezizomycotina</taxon>
        <taxon>Sordariomycetes</taxon>
        <taxon>Sordariomycetidae</taxon>
        <taxon>Ophiostomatales</taxon>
        <taxon>Ophiostomataceae</taxon>
        <taxon>Ophiostoma</taxon>
    </lineage>
</organism>
<dbReference type="GO" id="GO:0005351">
    <property type="term" value="F:carbohydrate:proton symporter activity"/>
    <property type="evidence" value="ECO:0007669"/>
    <property type="project" value="TreeGrafter"/>
</dbReference>
<feature type="domain" description="Major facilitator superfamily (MFS) profile" evidence="9">
    <location>
        <begin position="51"/>
        <end position="492"/>
    </location>
</feature>
<dbReference type="PROSITE" id="PS50850">
    <property type="entry name" value="MFS"/>
    <property type="match status" value="1"/>
</dbReference>
<reference evidence="10 11" key="1">
    <citation type="journal article" date="2013" name="BMC Genomics">
        <title>The genome and transcriptome of the pine saprophyte Ophiostoma piceae, and a comparison with the bark beetle-associated pine pathogen Grosmannia clavigera.</title>
        <authorList>
            <person name="Haridas S."/>
            <person name="Wang Y."/>
            <person name="Lim L."/>
            <person name="Massoumi Alamouti S."/>
            <person name="Jackman S."/>
            <person name="Docking R."/>
            <person name="Robertson G."/>
            <person name="Birol I."/>
            <person name="Bohlmann J."/>
            <person name="Breuil C."/>
        </authorList>
    </citation>
    <scope>NUCLEOTIDE SEQUENCE [LARGE SCALE GENOMIC DNA]</scope>
    <source>
        <strain evidence="10 11">UAMH 11346</strain>
    </source>
</reference>
<accession>S3CAC2</accession>
<dbReference type="PANTHER" id="PTHR48022:SF15">
    <property type="entry name" value="ALPHA-GLUCOSIDE TRANSPORTER, PUTATIVE (AFU_ORTHOLOGUE AFUA_5G00500)-RELATED"/>
    <property type="match status" value="1"/>
</dbReference>
<dbReference type="FunFam" id="1.20.1250.20:FF:000078">
    <property type="entry name" value="MFS maltose transporter, putative"/>
    <property type="match status" value="1"/>
</dbReference>
<feature type="transmembrane region" description="Helical" evidence="8">
    <location>
        <begin position="371"/>
        <end position="390"/>
    </location>
</feature>
<feature type="transmembrane region" description="Helical" evidence="8">
    <location>
        <begin position="396"/>
        <end position="416"/>
    </location>
</feature>
<feature type="transmembrane region" description="Helical" evidence="8">
    <location>
        <begin position="98"/>
        <end position="119"/>
    </location>
</feature>
<evidence type="ECO:0000256" key="5">
    <source>
        <dbReference type="ARBA" id="ARBA00022989"/>
    </source>
</evidence>
<dbReference type="VEuPathDB" id="FungiDB:F503_07583"/>
<dbReference type="Proteomes" id="UP000016923">
    <property type="component" value="Unassembled WGS sequence"/>
</dbReference>
<evidence type="ECO:0000256" key="4">
    <source>
        <dbReference type="ARBA" id="ARBA00022692"/>
    </source>
</evidence>
<evidence type="ECO:0000256" key="6">
    <source>
        <dbReference type="ARBA" id="ARBA00023136"/>
    </source>
</evidence>
<evidence type="ECO:0000256" key="1">
    <source>
        <dbReference type="ARBA" id="ARBA00004141"/>
    </source>
</evidence>
<evidence type="ECO:0000313" key="11">
    <source>
        <dbReference type="Proteomes" id="UP000016923"/>
    </source>
</evidence>
<dbReference type="eggNOG" id="KOG0254">
    <property type="taxonomic scope" value="Eukaryota"/>
</dbReference>
<feature type="transmembrane region" description="Helical" evidence="8">
    <location>
        <begin position="339"/>
        <end position="359"/>
    </location>
</feature>
<evidence type="ECO:0000256" key="2">
    <source>
        <dbReference type="ARBA" id="ARBA00010992"/>
    </source>
</evidence>
<feature type="transmembrane region" description="Helical" evidence="8">
    <location>
        <begin position="218"/>
        <end position="237"/>
    </location>
</feature>
<dbReference type="OMA" id="FPYMFNP"/>
<proteinExistence type="inferred from homology"/>
<feature type="transmembrane region" description="Helical" evidence="8">
    <location>
        <begin position="184"/>
        <end position="206"/>
    </location>
</feature>
<feature type="transmembrane region" description="Helical" evidence="8">
    <location>
        <begin position="151"/>
        <end position="172"/>
    </location>
</feature>
<keyword evidence="4 8" id="KW-0812">Transmembrane</keyword>
<evidence type="ECO:0000259" key="9">
    <source>
        <dbReference type="PROSITE" id="PS50850"/>
    </source>
</evidence>
<evidence type="ECO:0000313" key="10">
    <source>
        <dbReference type="EMBL" id="EPE09807.1"/>
    </source>
</evidence>
<keyword evidence="3 7" id="KW-0813">Transport</keyword>
<feature type="transmembrane region" description="Helical" evidence="8">
    <location>
        <begin position="469"/>
        <end position="488"/>
    </location>
</feature>
<keyword evidence="6 8" id="KW-0472">Membrane</keyword>
<dbReference type="OrthoDB" id="6612291at2759"/>
<dbReference type="InterPro" id="IPR003663">
    <property type="entry name" value="Sugar/inositol_transpt"/>
</dbReference>
<dbReference type="Pfam" id="PF00083">
    <property type="entry name" value="Sugar_tr"/>
    <property type="match status" value="1"/>
</dbReference>
<dbReference type="GO" id="GO:0016020">
    <property type="term" value="C:membrane"/>
    <property type="evidence" value="ECO:0007669"/>
    <property type="project" value="UniProtKB-SubCell"/>
</dbReference>
<evidence type="ECO:0000256" key="3">
    <source>
        <dbReference type="ARBA" id="ARBA00022448"/>
    </source>
</evidence>
<dbReference type="EMBL" id="KE148147">
    <property type="protein sequence ID" value="EPE09807.1"/>
    <property type="molecule type" value="Genomic_DNA"/>
</dbReference>
<dbReference type="PANTHER" id="PTHR48022">
    <property type="entry name" value="PLASTIDIC GLUCOSE TRANSPORTER 4"/>
    <property type="match status" value="1"/>
</dbReference>
<dbReference type="AlphaFoldDB" id="S3CAC2"/>
<dbReference type="HOGENOM" id="CLU_001265_11_5_1"/>
<dbReference type="InterPro" id="IPR036259">
    <property type="entry name" value="MFS_trans_sf"/>
</dbReference>
<dbReference type="InterPro" id="IPR020846">
    <property type="entry name" value="MFS_dom"/>
</dbReference>
<dbReference type="STRING" id="1262450.S3CAC2"/>
<dbReference type="SUPFAM" id="SSF103473">
    <property type="entry name" value="MFS general substrate transporter"/>
    <property type="match status" value="1"/>
</dbReference>
<protein>
    <submittedName>
        <fullName evidence="10">Maltose permease</fullName>
    </submittedName>
</protein>
<dbReference type="InterPro" id="IPR005828">
    <property type="entry name" value="MFS_sugar_transport-like"/>
</dbReference>
<dbReference type="InterPro" id="IPR050360">
    <property type="entry name" value="MFS_Sugar_Transporters"/>
</dbReference>
<name>S3CAC2_OPHP1</name>
<feature type="transmembrane region" description="Helical" evidence="8">
    <location>
        <begin position="49"/>
        <end position="78"/>
    </location>
</feature>
<dbReference type="NCBIfam" id="TIGR00879">
    <property type="entry name" value="SP"/>
    <property type="match status" value="1"/>
</dbReference>
<comment type="subcellular location">
    <subcellularLocation>
        <location evidence="1">Membrane</location>
        <topology evidence="1">Multi-pass membrane protein</topology>
    </subcellularLocation>
</comment>
<dbReference type="Gene3D" id="1.20.1250.20">
    <property type="entry name" value="MFS general substrate transporter like domains"/>
    <property type="match status" value="1"/>
</dbReference>
<evidence type="ECO:0000256" key="7">
    <source>
        <dbReference type="RuleBase" id="RU003346"/>
    </source>
</evidence>
<gene>
    <name evidence="10" type="ORF">F503_07583</name>
</gene>
<evidence type="ECO:0000256" key="8">
    <source>
        <dbReference type="SAM" id="Phobius"/>
    </source>
</evidence>
<comment type="similarity">
    <text evidence="2 7">Belongs to the major facilitator superfamily. Sugar transporter (TC 2.A.1.1) family.</text>
</comment>